<evidence type="ECO:0000313" key="3">
    <source>
        <dbReference type="EMBL" id="SFF53456.1"/>
    </source>
</evidence>
<organism evidence="3 4">
    <name type="scientific">Fontimonas thermophila</name>
    <dbReference type="NCBI Taxonomy" id="1076937"/>
    <lineage>
        <taxon>Bacteria</taxon>
        <taxon>Pseudomonadati</taxon>
        <taxon>Pseudomonadota</taxon>
        <taxon>Gammaproteobacteria</taxon>
        <taxon>Nevskiales</taxon>
        <taxon>Nevskiaceae</taxon>
        <taxon>Fontimonas</taxon>
    </lineage>
</organism>
<keyword evidence="2" id="KW-0812">Transmembrane</keyword>
<feature type="transmembrane region" description="Helical" evidence="2">
    <location>
        <begin position="12"/>
        <end position="35"/>
    </location>
</feature>
<feature type="transmembrane region" description="Helical" evidence="2">
    <location>
        <begin position="215"/>
        <end position="236"/>
    </location>
</feature>
<dbReference type="STRING" id="1076937.SAMN04488120_10788"/>
<feature type="transmembrane region" description="Helical" evidence="2">
    <location>
        <begin position="251"/>
        <end position="270"/>
    </location>
</feature>
<feature type="transmembrane region" description="Helical" evidence="2">
    <location>
        <begin position="282"/>
        <end position="301"/>
    </location>
</feature>
<keyword evidence="4" id="KW-1185">Reference proteome</keyword>
<keyword evidence="2" id="KW-0472">Membrane</keyword>
<dbReference type="Proteomes" id="UP000199771">
    <property type="component" value="Unassembled WGS sequence"/>
</dbReference>
<name>A0A1I2JKZ3_9GAMM</name>
<accession>A0A1I2JKZ3</accession>
<feature type="region of interest" description="Disordered" evidence="1">
    <location>
        <begin position="391"/>
        <end position="413"/>
    </location>
</feature>
<dbReference type="SUPFAM" id="SSF48452">
    <property type="entry name" value="TPR-like"/>
    <property type="match status" value="1"/>
</dbReference>
<reference evidence="3 4" key="1">
    <citation type="submission" date="2016-10" db="EMBL/GenBank/DDBJ databases">
        <authorList>
            <person name="de Groot N.N."/>
        </authorList>
    </citation>
    <scope>NUCLEOTIDE SEQUENCE [LARGE SCALE GENOMIC DNA]</scope>
    <source>
        <strain evidence="3 4">DSM 23609</strain>
    </source>
</reference>
<sequence>MEHVPGAQSASIASYAGLWALAIGLAAALIAVRAWRAHTQAVLLRALGLDATARRFEYGSRRLIARVAEQKAHGRRHLFLSTPAPELPRLSIMRLRALDRLARCCHLATIVPSGNRDFDRRHLIDCDYRELAGALLRAPAAREAMQTLFDLGARTITLARGQLRAQFDIAALLPADTAEAKLHRWGHALAELATALPPFTGALTPVTTAWKARRLMLLVTCALAPIAALAACMIGYETYPPLDLPALVRDALAALPLALPAALLPGLVLLRGHPTSGRLLTPLVAAVIAATPPALVAAALLRNGHGEAQARHVVVVEVTGRERLADTVPPRYRWLSAQLQARGLFGSPRPIVAEVPEAVWQQTPLDRAHIELHIAAGRLGHAWLAAVRPLTDPPHTAPPPPAPVPATDEAPHAAIPQTSPRTLALAPSLPTRAASGAVLLAQAHAHERAGALTEALRLLDEAIIALQAENAPATLRAQAHAARAALYGRLGSSFEKQREADARAALALAPAQLEAALILDEVLVRRARHEEALQLWTLVLQQRPDDRSGRFHLARTLATLGRTDEARAAADAACSAGEAPACTLRDSL</sequence>
<evidence type="ECO:0000256" key="2">
    <source>
        <dbReference type="SAM" id="Phobius"/>
    </source>
</evidence>
<proteinExistence type="predicted"/>
<dbReference type="AlphaFoldDB" id="A0A1I2JKZ3"/>
<gene>
    <name evidence="3" type="ORF">SAMN04488120_10788</name>
</gene>
<evidence type="ECO:0008006" key="5">
    <source>
        <dbReference type="Google" id="ProtNLM"/>
    </source>
</evidence>
<evidence type="ECO:0000256" key="1">
    <source>
        <dbReference type="SAM" id="MobiDB-lite"/>
    </source>
</evidence>
<dbReference type="Gene3D" id="1.25.40.10">
    <property type="entry name" value="Tetratricopeptide repeat domain"/>
    <property type="match status" value="1"/>
</dbReference>
<feature type="compositionally biased region" description="Pro residues" evidence="1">
    <location>
        <begin position="391"/>
        <end position="404"/>
    </location>
</feature>
<dbReference type="RefSeq" id="WP_091533862.1">
    <property type="nucleotide sequence ID" value="NZ_FOOC01000007.1"/>
</dbReference>
<protein>
    <recommendedName>
        <fullName evidence="5">Tetratricopeptide repeat-containing protein</fullName>
    </recommendedName>
</protein>
<evidence type="ECO:0000313" key="4">
    <source>
        <dbReference type="Proteomes" id="UP000199771"/>
    </source>
</evidence>
<dbReference type="InterPro" id="IPR011990">
    <property type="entry name" value="TPR-like_helical_dom_sf"/>
</dbReference>
<dbReference type="EMBL" id="FOOC01000007">
    <property type="protein sequence ID" value="SFF53456.1"/>
    <property type="molecule type" value="Genomic_DNA"/>
</dbReference>
<keyword evidence="2" id="KW-1133">Transmembrane helix</keyword>